<evidence type="ECO:0000256" key="4">
    <source>
        <dbReference type="ARBA" id="ARBA00023033"/>
    </source>
</evidence>
<dbReference type="InterPro" id="IPR016215">
    <property type="entry name" value="NTA_MOA"/>
</dbReference>
<dbReference type="Proteomes" id="UP000324678">
    <property type="component" value="Chromosome"/>
</dbReference>
<evidence type="ECO:0000256" key="2">
    <source>
        <dbReference type="ARBA" id="ARBA00022643"/>
    </source>
</evidence>
<dbReference type="EMBL" id="CP043505">
    <property type="protein sequence ID" value="QEO14394.1"/>
    <property type="molecule type" value="Genomic_DNA"/>
</dbReference>
<dbReference type="CDD" id="cd01095">
    <property type="entry name" value="Nitrilotriacetate_monoxgenase"/>
    <property type="match status" value="1"/>
</dbReference>
<dbReference type="NCBIfam" id="TIGR03860">
    <property type="entry name" value="FMN_nitrolo"/>
    <property type="match status" value="1"/>
</dbReference>
<dbReference type="InterPro" id="IPR011251">
    <property type="entry name" value="Luciferase-like_dom"/>
</dbReference>
<organism evidence="8 9">
    <name type="scientific">Agromyces intestinalis</name>
    <dbReference type="NCBI Taxonomy" id="2592652"/>
    <lineage>
        <taxon>Bacteria</taxon>
        <taxon>Bacillati</taxon>
        <taxon>Actinomycetota</taxon>
        <taxon>Actinomycetes</taxon>
        <taxon>Micrococcales</taxon>
        <taxon>Microbacteriaceae</taxon>
        <taxon>Agromyces</taxon>
    </lineage>
</organism>
<dbReference type="InterPro" id="IPR036661">
    <property type="entry name" value="Luciferase-like_sf"/>
</dbReference>
<feature type="domain" description="Luciferase-like" evidence="7">
    <location>
        <begin position="206"/>
        <end position="568"/>
    </location>
</feature>
<dbReference type="InterPro" id="IPR051260">
    <property type="entry name" value="Diverse_substr_monoxygenases"/>
</dbReference>
<keyword evidence="4 8" id="KW-0503">Monooxygenase</keyword>
<feature type="compositionally biased region" description="Basic residues" evidence="6">
    <location>
        <begin position="54"/>
        <end position="89"/>
    </location>
</feature>
<evidence type="ECO:0000259" key="7">
    <source>
        <dbReference type="Pfam" id="PF00296"/>
    </source>
</evidence>
<name>A0A5C1YEB8_9MICO</name>
<dbReference type="PANTHER" id="PTHR30011:SF16">
    <property type="entry name" value="C2H2 FINGER DOMAIN TRANSCRIPTION FACTOR (EUROFUNG)-RELATED"/>
    <property type="match status" value="1"/>
</dbReference>
<evidence type="ECO:0000256" key="6">
    <source>
        <dbReference type="SAM" id="MobiDB-lite"/>
    </source>
</evidence>
<accession>A0A5C1YEB8</accession>
<reference evidence="8 9" key="1">
    <citation type="submission" date="2019-09" db="EMBL/GenBank/DDBJ databases">
        <title>Genome sequencing of strain KACC 19306.</title>
        <authorList>
            <person name="Heo J."/>
            <person name="Kim S.-J."/>
            <person name="Kim J.-S."/>
            <person name="Hong S.-B."/>
            <person name="Kwon S.-W."/>
        </authorList>
    </citation>
    <scope>NUCLEOTIDE SEQUENCE [LARGE SCALE GENOMIC DNA]</scope>
    <source>
        <strain evidence="8 9">KACC 19306</strain>
    </source>
</reference>
<comment type="similarity">
    <text evidence="5">Belongs to the NtaA/SnaA/DszA monooxygenase family.</text>
</comment>
<evidence type="ECO:0000313" key="9">
    <source>
        <dbReference type="Proteomes" id="UP000324678"/>
    </source>
</evidence>
<keyword evidence="1" id="KW-0285">Flavoprotein</keyword>
<evidence type="ECO:0000256" key="5">
    <source>
        <dbReference type="ARBA" id="ARBA00033748"/>
    </source>
</evidence>
<dbReference type="AlphaFoldDB" id="A0A5C1YEB8"/>
<proteinExistence type="inferred from homology"/>
<dbReference type="EC" id="1.14.-.-" evidence="8"/>
<dbReference type="KEGG" id="ail:FLP10_08145"/>
<sequence length="624" mass="67875">MSPRGAPGSRRRRPRRSWCEDGGEPIAAFPPRPECGAKVPIEGDSSPRVLGPRPRGRVLARRRGRVLARRRGHLTARHPTARSSSRRAQARFGQCRLSGQSTARSPPGSLRGVIGQDGDAAPREEPDGSSVKGGSHSYFRLCLRITSDYVPPLGPVLIRSMFRVRSKREGTSHLAETERGVMPTHERRLGVNLNIKPAGGHTAAWKHPRTDPRQVNDIAALLRLAVRADRGGVDAFFFADKLVAVDDEGTPPAVFEPLTLLGAIAAVTTELGLIGTISTTFSDPFVLARQVLSLDHISAGRAAWNAVTSGSPGAAPNFGLDELPAHDERYERAAEFIDVVRGLWGSWAAEALVLDQENGRFWDRRSVRSLDHSGAHFRVAGPLNSLRSPQGAPLVFQAGMSDAGRELGARHADGVYASPRTLSDAIAFRDDIRRRALLAGRGEDSVAVFASFRVIVGPNRAQAERTARELDGLVDYRSVLGNLALIQGIDLRGYDPDGPIPELPDPAESQGYRSFVERTHAVIATHRPPTIRELARILGSEREDSETRLIGDAADVADTLQTWFEAGAVDGVNLTPELLQGGAEDVIDLLLPELERRGIHDRLRAGTTLRERYRIPPPPIPTQQ</sequence>
<evidence type="ECO:0000256" key="1">
    <source>
        <dbReference type="ARBA" id="ARBA00022630"/>
    </source>
</evidence>
<dbReference type="GO" id="GO:0004497">
    <property type="term" value="F:monooxygenase activity"/>
    <property type="evidence" value="ECO:0007669"/>
    <property type="project" value="UniProtKB-KW"/>
</dbReference>
<keyword evidence="2" id="KW-0288">FMN</keyword>
<dbReference type="SUPFAM" id="SSF51679">
    <property type="entry name" value="Bacterial luciferase-like"/>
    <property type="match status" value="1"/>
</dbReference>
<evidence type="ECO:0000313" key="8">
    <source>
        <dbReference type="EMBL" id="QEO14394.1"/>
    </source>
</evidence>
<dbReference type="OrthoDB" id="3265338at2"/>
<dbReference type="Gene3D" id="3.20.20.30">
    <property type="entry name" value="Luciferase-like domain"/>
    <property type="match status" value="1"/>
</dbReference>
<dbReference type="GO" id="GO:0016705">
    <property type="term" value="F:oxidoreductase activity, acting on paired donors, with incorporation or reduction of molecular oxygen"/>
    <property type="evidence" value="ECO:0007669"/>
    <property type="project" value="InterPro"/>
</dbReference>
<keyword evidence="3 8" id="KW-0560">Oxidoreductase</keyword>
<dbReference type="Pfam" id="PF00296">
    <property type="entry name" value="Bac_luciferase"/>
    <property type="match status" value="1"/>
</dbReference>
<dbReference type="PANTHER" id="PTHR30011">
    <property type="entry name" value="ALKANESULFONATE MONOOXYGENASE-RELATED"/>
    <property type="match status" value="1"/>
</dbReference>
<protein>
    <submittedName>
        <fullName evidence="8">NtaA/DmoA family FMN-dependent monooxygenase</fullName>
        <ecNumber evidence="8">1.14.-.-</ecNumber>
    </submittedName>
</protein>
<keyword evidence="9" id="KW-1185">Reference proteome</keyword>
<gene>
    <name evidence="8" type="ORF">FLP10_08145</name>
</gene>
<evidence type="ECO:0000256" key="3">
    <source>
        <dbReference type="ARBA" id="ARBA00023002"/>
    </source>
</evidence>
<feature type="region of interest" description="Disordered" evidence="6">
    <location>
        <begin position="1"/>
        <end position="133"/>
    </location>
</feature>